<dbReference type="EMBL" id="CP106794">
    <property type="protein sequence ID" value="UXY24863.1"/>
    <property type="molecule type" value="Genomic_DNA"/>
</dbReference>
<dbReference type="Proteomes" id="UP001061298">
    <property type="component" value="Plasmid punmamed2"/>
</dbReference>
<reference evidence="1" key="1">
    <citation type="submission" date="2022-10" db="EMBL/GenBank/DDBJ databases">
        <authorList>
            <person name="Mo P."/>
        </authorList>
    </citation>
    <scope>NUCLEOTIDE SEQUENCE</scope>
    <source>
        <strain evidence="1">HUAS 13-4</strain>
        <plasmid evidence="1">punmamed2</plasmid>
    </source>
</reference>
<proteinExistence type="predicted"/>
<protein>
    <submittedName>
        <fullName evidence="1">Uncharacterized protein</fullName>
    </submittedName>
</protein>
<evidence type="ECO:0000313" key="2">
    <source>
        <dbReference type="EMBL" id="UXY25095.1"/>
    </source>
</evidence>
<dbReference type="RefSeq" id="WP_263235085.1">
    <property type="nucleotide sequence ID" value="NZ_CP106794.1"/>
</dbReference>
<evidence type="ECO:0000313" key="3">
    <source>
        <dbReference type="Proteomes" id="UP001061298"/>
    </source>
</evidence>
<keyword evidence="1" id="KW-0614">Plasmid</keyword>
<dbReference type="EMBL" id="CP106794">
    <property type="protein sequence ID" value="UXY25095.1"/>
    <property type="molecule type" value="Genomic_DNA"/>
</dbReference>
<organism evidence="1 3">
    <name type="scientific">Streptomyces cynarae</name>
    <dbReference type="NCBI Taxonomy" id="2981134"/>
    <lineage>
        <taxon>Bacteria</taxon>
        <taxon>Bacillati</taxon>
        <taxon>Actinomycetota</taxon>
        <taxon>Actinomycetes</taxon>
        <taxon>Kitasatosporales</taxon>
        <taxon>Streptomycetaceae</taxon>
        <taxon>Streptomyces</taxon>
    </lineage>
</organism>
<name>A0ABY6EG22_9ACTN</name>
<evidence type="ECO:0000313" key="1">
    <source>
        <dbReference type="EMBL" id="UXY24863.1"/>
    </source>
</evidence>
<accession>A0ABY6EG22</accession>
<sequence>MPLTAPTAQRVAHRLHTATAHPSLAATLTAALFTGASLQQLATARPRDYDDAAATPALHDRARYTDGCAAYPVPPWAGIFPRAAACFARLLSGEDEELLATPGDRAHLLRVAETARLRPPQPPAARRKGPAGRMEWDWRERQEAERYEAMPARRVRPSRR</sequence>
<gene>
    <name evidence="1" type="ORF">N8I84_41150</name>
    <name evidence="2" type="ORF">N8I84_42550</name>
</gene>
<geneLocation type="plasmid" evidence="1 3">
    <name>punmamed2</name>
</geneLocation>
<keyword evidence="3" id="KW-1185">Reference proteome</keyword>